<feature type="compositionally biased region" description="Basic and acidic residues" evidence="1">
    <location>
        <begin position="608"/>
        <end position="638"/>
    </location>
</feature>
<organism evidence="2 3">
    <name type="scientific">Coprinopsis marcescibilis</name>
    <name type="common">Agaric fungus</name>
    <name type="synonym">Psathyrella marcescibilis</name>
    <dbReference type="NCBI Taxonomy" id="230819"/>
    <lineage>
        <taxon>Eukaryota</taxon>
        <taxon>Fungi</taxon>
        <taxon>Dikarya</taxon>
        <taxon>Basidiomycota</taxon>
        <taxon>Agaricomycotina</taxon>
        <taxon>Agaricomycetes</taxon>
        <taxon>Agaricomycetidae</taxon>
        <taxon>Agaricales</taxon>
        <taxon>Agaricineae</taxon>
        <taxon>Psathyrellaceae</taxon>
        <taxon>Coprinopsis</taxon>
    </lineage>
</organism>
<evidence type="ECO:0000256" key="1">
    <source>
        <dbReference type="SAM" id="MobiDB-lite"/>
    </source>
</evidence>
<reference evidence="2 3" key="1">
    <citation type="journal article" date="2019" name="Nat. Ecol. Evol.">
        <title>Megaphylogeny resolves global patterns of mushroom evolution.</title>
        <authorList>
            <person name="Varga T."/>
            <person name="Krizsan K."/>
            <person name="Foldi C."/>
            <person name="Dima B."/>
            <person name="Sanchez-Garcia M."/>
            <person name="Sanchez-Ramirez S."/>
            <person name="Szollosi G.J."/>
            <person name="Szarkandi J.G."/>
            <person name="Papp V."/>
            <person name="Albert L."/>
            <person name="Andreopoulos W."/>
            <person name="Angelini C."/>
            <person name="Antonin V."/>
            <person name="Barry K.W."/>
            <person name="Bougher N.L."/>
            <person name="Buchanan P."/>
            <person name="Buyck B."/>
            <person name="Bense V."/>
            <person name="Catcheside P."/>
            <person name="Chovatia M."/>
            <person name="Cooper J."/>
            <person name="Damon W."/>
            <person name="Desjardin D."/>
            <person name="Finy P."/>
            <person name="Geml J."/>
            <person name="Haridas S."/>
            <person name="Hughes K."/>
            <person name="Justo A."/>
            <person name="Karasinski D."/>
            <person name="Kautmanova I."/>
            <person name="Kiss B."/>
            <person name="Kocsube S."/>
            <person name="Kotiranta H."/>
            <person name="LaButti K.M."/>
            <person name="Lechner B.E."/>
            <person name="Liimatainen K."/>
            <person name="Lipzen A."/>
            <person name="Lukacs Z."/>
            <person name="Mihaltcheva S."/>
            <person name="Morgado L.N."/>
            <person name="Niskanen T."/>
            <person name="Noordeloos M.E."/>
            <person name="Ohm R.A."/>
            <person name="Ortiz-Santana B."/>
            <person name="Ovrebo C."/>
            <person name="Racz N."/>
            <person name="Riley R."/>
            <person name="Savchenko A."/>
            <person name="Shiryaev A."/>
            <person name="Soop K."/>
            <person name="Spirin V."/>
            <person name="Szebenyi C."/>
            <person name="Tomsovsky M."/>
            <person name="Tulloss R.E."/>
            <person name="Uehling J."/>
            <person name="Grigoriev I.V."/>
            <person name="Vagvolgyi C."/>
            <person name="Papp T."/>
            <person name="Martin F.M."/>
            <person name="Miettinen O."/>
            <person name="Hibbett D.S."/>
            <person name="Nagy L.G."/>
        </authorList>
    </citation>
    <scope>NUCLEOTIDE SEQUENCE [LARGE SCALE GENOMIC DNA]</scope>
    <source>
        <strain evidence="2 3">CBS 121175</strain>
    </source>
</reference>
<sequence>MSVNPPSMTTHASQSLPSFAQAFSNQSLSNISSATNALPPIQARISTMDRDNGRPQQRSPPTPSLSRPASEENVARTAGRKRPHNDITSGSREEDRSDSDRASPAVIRMLDPSPSPPQRLSDSQRLGPGPSPSSATPAVKKRRMTITGAPHALNTDANSTPISPVEVEQLKSMMTQRRGSLAGPDRASNSAKTSVPSIPIRSARRSPNGGNPSSSQQSVQRPTSPNPSVFQSQQTQPLPHQSAHTLPPPPISFARRRAAHLGTKKKPADIVISPREQHSTERFQPSIHSAPPTQSAFYSGKASMALPRLPNIMGGGEVRRQPGNVPPTPTRLSQRMANSVIPPSITVSESTPRSPMASVAIASSLVPPTPAFNQSEFAGDKNAFLAPFSYFYDALNDAKQMKSWLGDQLQRSNVLFKSLQQQQDKLNEAVDTLVERKLSGVYSELTGLRRRVLELEDALQESRSGSRPSVDVSYHSKPQNGYLAPDSYTFPPDHSRQRSDNPSGRIPSPRGGGPHSSEFEYETSSASYDSRRGSVPASRLDAPSRSHPHDGTTLPPLMSSRLSHPVQSPPHMYQDRDNHSMHAKTSRAADRESEHPQLNRQQSLSGSSHDRDRGREREREREHRGESPPSRRVDDGRRNSVIMSPPDHRMEDS</sequence>
<evidence type="ECO:0000313" key="2">
    <source>
        <dbReference type="EMBL" id="TFK28032.1"/>
    </source>
</evidence>
<keyword evidence="3" id="KW-1185">Reference proteome</keyword>
<feature type="compositionally biased region" description="Polar residues" evidence="1">
    <location>
        <begin position="208"/>
        <end position="244"/>
    </location>
</feature>
<proteinExistence type="predicted"/>
<name>A0A5C3L5Y0_COPMA</name>
<feature type="compositionally biased region" description="Basic and acidic residues" evidence="1">
    <location>
        <begin position="91"/>
        <end position="101"/>
    </location>
</feature>
<dbReference type="EMBL" id="ML210159">
    <property type="protein sequence ID" value="TFK28032.1"/>
    <property type="molecule type" value="Genomic_DNA"/>
</dbReference>
<feature type="compositionally biased region" description="Polar residues" evidence="1">
    <location>
        <begin position="187"/>
        <end position="196"/>
    </location>
</feature>
<dbReference type="OrthoDB" id="2138242at2759"/>
<feature type="compositionally biased region" description="Basic residues" evidence="1">
    <location>
        <begin position="254"/>
        <end position="265"/>
    </location>
</feature>
<protein>
    <submittedName>
        <fullName evidence="2">Uncharacterized protein</fullName>
    </submittedName>
</protein>
<feature type="compositionally biased region" description="Basic and acidic residues" evidence="1">
    <location>
        <begin position="587"/>
        <end position="597"/>
    </location>
</feature>
<evidence type="ECO:0000313" key="3">
    <source>
        <dbReference type="Proteomes" id="UP000307440"/>
    </source>
</evidence>
<feature type="region of interest" description="Disordered" evidence="1">
    <location>
        <begin position="31"/>
        <end position="292"/>
    </location>
</feature>
<dbReference type="Proteomes" id="UP000307440">
    <property type="component" value="Unassembled WGS sequence"/>
</dbReference>
<feature type="compositionally biased region" description="Polar residues" evidence="1">
    <location>
        <begin position="282"/>
        <end position="292"/>
    </location>
</feature>
<accession>A0A5C3L5Y0</accession>
<feature type="region of interest" description="Disordered" evidence="1">
    <location>
        <begin position="458"/>
        <end position="653"/>
    </location>
</feature>
<gene>
    <name evidence="2" type="ORF">FA15DRAFT_685574</name>
</gene>
<dbReference type="AlphaFoldDB" id="A0A5C3L5Y0"/>